<dbReference type="AlphaFoldDB" id="A0A1M6U225"/>
<evidence type="ECO:0000256" key="9">
    <source>
        <dbReference type="RuleBase" id="RU365103"/>
    </source>
</evidence>
<dbReference type="EMBL" id="FRAW01000012">
    <property type="protein sequence ID" value="SHK63128.1"/>
    <property type="molecule type" value="Genomic_DNA"/>
</dbReference>
<evidence type="ECO:0000256" key="1">
    <source>
        <dbReference type="ARBA" id="ARBA00004713"/>
    </source>
</evidence>
<evidence type="ECO:0000256" key="8">
    <source>
        <dbReference type="PIRSR" id="PIRSR639901-2"/>
    </source>
</evidence>
<sequence length="405" mass="45230">MVGLNALRSTLGAIAWVASRVSSVESRYKIRSRMYGPFSSGPCFWLHGASLGECKMLLSLAQILKRDVPEIPRILITTQKTEVLEFLKPAVEELGFETSLAPLDSPAVMRRFMESVQPVMLVLAENELWPGYLSAMRKAFEEPRVALISGRFFHCVDASDFGSIGFASMQTGADLARFMAASEYSFSAKAIVGGDWKLLRWAKFPEEMRLPRQADVDSAFVSFHREEIKPLCRMLLLALQKKEAVVLAPRFEEELPAFRDALCQKKMPTVEWPEVQKGAVSLVTEYGKLTEIFKVSRAAVIGGSYSRSLGIHDFWEPLKLGVVTYVGPYCRGQQASVEALLREGAVVRLRRPLDYASRTVPNPDAVCRFLSHEREKALSSYKAFLGFVRSTVLSVEQKSDLDGKA</sequence>
<dbReference type="Gene3D" id="3.40.50.2000">
    <property type="entry name" value="Glycogen Phosphorylase B"/>
    <property type="match status" value="1"/>
</dbReference>
<accession>A0A1M6U225</accession>
<evidence type="ECO:0000256" key="4">
    <source>
        <dbReference type="ARBA" id="ARBA00022679"/>
    </source>
</evidence>
<gene>
    <name evidence="11" type="ORF">SAMN05720469_11215</name>
</gene>
<keyword evidence="12" id="KW-1185">Reference proteome</keyword>
<comment type="subcellular location">
    <subcellularLocation>
        <location evidence="9">Cell membrane</location>
    </subcellularLocation>
</comment>
<dbReference type="RefSeq" id="WP_073303952.1">
    <property type="nucleotide sequence ID" value="NZ_FRAW01000012.1"/>
</dbReference>
<feature type="site" description="Transition state stabilizer" evidence="8">
    <location>
        <position position="125"/>
    </location>
</feature>
<evidence type="ECO:0000313" key="12">
    <source>
        <dbReference type="Proteomes" id="UP000184275"/>
    </source>
</evidence>
<proteinExistence type="inferred from homology"/>
<dbReference type="GO" id="GO:0005886">
    <property type="term" value="C:plasma membrane"/>
    <property type="evidence" value="ECO:0007669"/>
    <property type="project" value="UniProtKB-SubCell"/>
</dbReference>
<comment type="catalytic activity">
    <reaction evidence="6 9">
        <text>lipid IVA (E. coli) + CMP-3-deoxy-beta-D-manno-octulosonate = alpha-Kdo-(2-&gt;6)-lipid IVA (E. coli) + CMP + H(+)</text>
        <dbReference type="Rhea" id="RHEA:28066"/>
        <dbReference type="ChEBI" id="CHEBI:15378"/>
        <dbReference type="ChEBI" id="CHEBI:58603"/>
        <dbReference type="ChEBI" id="CHEBI:60364"/>
        <dbReference type="ChEBI" id="CHEBI:60377"/>
        <dbReference type="ChEBI" id="CHEBI:85987"/>
        <dbReference type="EC" id="2.4.99.12"/>
    </reaction>
</comment>
<dbReference type="InterPro" id="IPR039901">
    <property type="entry name" value="Kdotransferase"/>
</dbReference>
<dbReference type="GO" id="GO:0009245">
    <property type="term" value="P:lipid A biosynthetic process"/>
    <property type="evidence" value="ECO:0007669"/>
    <property type="project" value="TreeGrafter"/>
</dbReference>
<comment type="pathway">
    <text evidence="1 9">Bacterial outer membrane biogenesis; LPS core biosynthesis.</text>
</comment>
<dbReference type="EC" id="2.4.99.12" evidence="2 9"/>
<dbReference type="Gene3D" id="3.40.50.11720">
    <property type="entry name" value="3-Deoxy-D-manno-octulosonic-acid transferase, N-terminal domain"/>
    <property type="match status" value="1"/>
</dbReference>
<feature type="domain" description="3-deoxy-D-manno-octulosonic-acid transferase N-terminal" evidence="10">
    <location>
        <begin position="34"/>
        <end position="152"/>
    </location>
</feature>
<keyword evidence="9" id="KW-1003">Cell membrane</keyword>
<dbReference type="PANTHER" id="PTHR42755:SF1">
    <property type="entry name" value="3-DEOXY-D-MANNO-OCTULOSONIC ACID TRANSFERASE, MITOCHONDRIAL-RELATED"/>
    <property type="match status" value="1"/>
</dbReference>
<evidence type="ECO:0000256" key="3">
    <source>
        <dbReference type="ARBA" id="ARBA00019077"/>
    </source>
</evidence>
<keyword evidence="4 9" id="KW-0808">Transferase</keyword>
<feature type="site" description="Transition state stabilizer" evidence="8">
    <location>
        <position position="197"/>
    </location>
</feature>
<evidence type="ECO:0000313" key="11">
    <source>
        <dbReference type="EMBL" id="SHK63128.1"/>
    </source>
</evidence>
<evidence type="ECO:0000256" key="6">
    <source>
        <dbReference type="ARBA" id="ARBA00049183"/>
    </source>
</evidence>
<reference evidence="12" key="1">
    <citation type="submission" date="2016-11" db="EMBL/GenBank/DDBJ databases">
        <authorList>
            <person name="Varghese N."/>
            <person name="Submissions S."/>
        </authorList>
    </citation>
    <scope>NUCLEOTIDE SEQUENCE [LARGE SCALE GENOMIC DNA]</scope>
    <source>
        <strain evidence="12">UWOS</strain>
    </source>
</reference>
<comment type="similarity">
    <text evidence="9">Belongs to the glycosyltransferase group 1 family.</text>
</comment>
<dbReference type="UniPathway" id="UPA00958"/>
<dbReference type="Pfam" id="PF04413">
    <property type="entry name" value="Glycos_transf_N"/>
    <property type="match status" value="1"/>
</dbReference>
<comment type="function">
    <text evidence="9">Involved in lipopolysaccharide (LPS) biosynthesis. Catalyzes the transfer of 3-deoxy-D-manno-octulosonate (Kdo) residue(s) from CMP-Kdo to lipid IV(A), the tetraacyldisaccharide-1,4'-bisphosphate precursor of lipid A.</text>
</comment>
<evidence type="ECO:0000259" key="10">
    <source>
        <dbReference type="Pfam" id="PF04413"/>
    </source>
</evidence>
<evidence type="ECO:0000256" key="5">
    <source>
        <dbReference type="ARBA" id="ARBA00031445"/>
    </source>
</evidence>
<dbReference type="Proteomes" id="UP000184275">
    <property type="component" value="Unassembled WGS sequence"/>
</dbReference>
<dbReference type="PANTHER" id="PTHR42755">
    <property type="entry name" value="3-DEOXY-MANNO-OCTULOSONATE CYTIDYLYLTRANSFERASE"/>
    <property type="match status" value="1"/>
</dbReference>
<name>A0A1M6U225_9BACT</name>
<dbReference type="GO" id="GO:0043842">
    <property type="term" value="F:Kdo transferase activity"/>
    <property type="evidence" value="ECO:0007669"/>
    <property type="project" value="UniProtKB-EC"/>
</dbReference>
<keyword evidence="9" id="KW-0448">Lipopolysaccharide biosynthesis</keyword>
<dbReference type="GO" id="GO:0009244">
    <property type="term" value="P:lipopolysaccharide core region biosynthetic process"/>
    <property type="evidence" value="ECO:0007669"/>
    <property type="project" value="UniProtKB-UniRule"/>
</dbReference>
<evidence type="ECO:0000256" key="7">
    <source>
        <dbReference type="PIRSR" id="PIRSR639901-1"/>
    </source>
</evidence>
<keyword evidence="9" id="KW-0472">Membrane</keyword>
<dbReference type="InterPro" id="IPR007507">
    <property type="entry name" value="Glycos_transf_N"/>
</dbReference>
<dbReference type="InterPro" id="IPR038107">
    <property type="entry name" value="Glycos_transf_N_sf"/>
</dbReference>
<feature type="active site" description="Proton acceptor" evidence="7">
    <location>
        <position position="53"/>
    </location>
</feature>
<protein>
    <recommendedName>
        <fullName evidence="3 9">3-deoxy-D-manno-octulosonic acid transferase</fullName>
        <shortName evidence="9">Kdo transferase</shortName>
        <ecNumber evidence="2 9">2.4.99.12</ecNumber>
    </recommendedName>
    <alternativeName>
        <fullName evidence="5 9">Lipid IV(A) 3-deoxy-D-manno-octulosonic acid transferase</fullName>
    </alternativeName>
</protein>
<organism evidence="11 12">
    <name type="scientific">Fibrobacter intestinalis</name>
    <dbReference type="NCBI Taxonomy" id="28122"/>
    <lineage>
        <taxon>Bacteria</taxon>
        <taxon>Pseudomonadati</taxon>
        <taxon>Fibrobacterota</taxon>
        <taxon>Fibrobacteria</taxon>
        <taxon>Fibrobacterales</taxon>
        <taxon>Fibrobacteraceae</taxon>
        <taxon>Fibrobacter</taxon>
    </lineage>
</organism>
<evidence type="ECO:0000256" key="2">
    <source>
        <dbReference type="ARBA" id="ARBA00012621"/>
    </source>
</evidence>